<organism evidence="1 2">
    <name type="scientific">Liparis tanakae</name>
    <name type="common">Tanaka's snailfish</name>
    <dbReference type="NCBI Taxonomy" id="230148"/>
    <lineage>
        <taxon>Eukaryota</taxon>
        <taxon>Metazoa</taxon>
        <taxon>Chordata</taxon>
        <taxon>Craniata</taxon>
        <taxon>Vertebrata</taxon>
        <taxon>Euteleostomi</taxon>
        <taxon>Actinopterygii</taxon>
        <taxon>Neopterygii</taxon>
        <taxon>Teleostei</taxon>
        <taxon>Neoteleostei</taxon>
        <taxon>Acanthomorphata</taxon>
        <taxon>Eupercaria</taxon>
        <taxon>Perciformes</taxon>
        <taxon>Cottioidei</taxon>
        <taxon>Cottales</taxon>
        <taxon>Liparidae</taxon>
        <taxon>Liparis</taxon>
    </lineage>
</organism>
<proteinExistence type="predicted"/>
<evidence type="ECO:0000313" key="1">
    <source>
        <dbReference type="EMBL" id="TNN77834.1"/>
    </source>
</evidence>
<name>A0A4Z2IK36_9TELE</name>
<dbReference type="Proteomes" id="UP000314294">
    <property type="component" value="Unassembled WGS sequence"/>
</dbReference>
<gene>
    <name evidence="1" type="ORF">EYF80_011891</name>
</gene>
<dbReference type="EMBL" id="SRLO01000079">
    <property type="protein sequence ID" value="TNN77834.1"/>
    <property type="molecule type" value="Genomic_DNA"/>
</dbReference>
<evidence type="ECO:0000313" key="2">
    <source>
        <dbReference type="Proteomes" id="UP000314294"/>
    </source>
</evidence>
<comment type="caution">
    <text evidence="1">The sequence shown here is derived from an EMBL/GenBank/DDBJ whole genome shotgun (WGS) entry which is preliminary data.</text>
</comment>
<sequence>MSNSFVKSSAKKLDKLPGCHPITVNSKGSAVLRLALQLLQCIKSTRAGRAVAARWSAAELSQLRTWGLSTKDTCHLESRRLEECTAAAEQPLWLQFNTSFQTGAGKGLQVDPLK</sequence>
<dbReference type="AlphaFoldDB" id="A0A4Z2IK36"/>
<reference evidence="1 2" key="1">
    <citation type="submission" date="2019-03" db="EMBL/GenBank/DDBJ databases">
        <title>First draft genome of Liparis tanakae, snailfish: a comprehensive survey of snailfish specific genes.</title>
        <authorList>
            <person name="Kim W."/>
            <person name="Song I."/>
            <person name="Jeong J.-H."/>
            <person name="Kim D."/>
            <person name="Kim S."/>
            <person name="Ryu S."/>
            <person name="Song J.Y."/>
            <person name="Lee S.K."/>
        </authorList>
    </citation>
    <scope>NUCLEOTIDE SEQUENCE [LARGE SCALE GENOMIC DNA]</scope>
    <source>
        <tissue evidence="1">Muscle</tissue>
    </source>
</reference>
<keyword evidence="2" id="KW-1185">Reference proteome</keyword>
<protein>
    <submittedName>
        <fullName evidence="1">Uncharacterized protein</fullName>
    </submittedName>
</protein>
<accession>A0A4Z2IK36</accession>